<reference evidence="2 3" key="1">
    <citation type="submission" date="2021-05" db="EMBL/GenBank/DDBJ databases">
        <title>Bacteria Genome sequencing.</title>
        <authorList>
            <person name="Takabe Y."/>
            <person name="Nakajima Y."/>
            <person name="Suzuki S."/>
            <person name="Shiozaki T."/>
        </authorList>
    </citation>
    <scope>NUCLEOTIDE SEQUENCE [LARGE SCALE GENOMIC DNA]</scope>
    <source>
        <strain evidence="2 3">AI_62</strain>
    </source>
</reference>
<name>A0ABQ4NJ43_9RHOB</name>
<dbReference type="InterPro" id="IPR029063">
    <property type="entry name" value="SAM-dependent_MTases_sf"/>
</dbReference>
<dbReference type="Gene3D" id="3.40.50.150">
    <property type="entry name" value="Vaccinia Virus protein VP39"/>
    <property type="match status" value="1"/>
</dbReference>
<dbReference type="InterPro" id="IPR006342">
    <property type="entry name" value="FkbM_mtfrase"/>
</dbReference>
<dbReference type="NCBIfam" id="TIGR01444">
    <property type="entry name" value="fkbM_fam"/>
    <property type="match status" value="1"/>
</dbReference>
<dbReference type="Pfam" id="PF05050">
    <property type="entry name" value="Methyltransf_21"/>
    <property type="match status" value="1"/>
</dbReference>
<organism evidence="2 3">
    <name type="scientific">Jannaschia pagri</name>
    <dbReference type="NCBI Taxonomy" id="2829797"/>
    <lineage>
        <taxon>Bacteria</taxon>
        <taxon>Pseudomonadati</taxon>
        <taxon>Pseudomonadota</taxon>
        <taxon>Alphaproteobacteria</taxon>
        <taxon>Rhodobacterales</taxon>
        <taxon>Roseobacteraceae</taxon>
        <taxon>Jannaschia</taxon>
    </lineage>
</organism>
<gene>
    <name evidence="2" type="ORF">JANAI62_09590</name>
</gene>
<feature type="domain" description="Methyltransferase FkbM" evidence="1">
    <location>
        <begin position="42"/>
        <end position="181"/>
    </location>
</feature>
<dbReference type="SUPFAM" id="SSF53335">
    <property type="entry name" value="S-adenosyl-L-methionine-dependent methyltransferases"/>
    <property type="match status" value="1"/>
</dbReference>
<accession>A0ABQ4NJ43</accession>
<dbReference type="EMBL" id="BPFH01000001">
    <property type="protein sequence ID" value="GIT94336.1"/>
    <property type="molecule type" value="Genomic_DNA"/>
</dbReference>
<comment type="caution">
    <text evidence="2">The sequence shown here is derived from an EMBL/GenBank/DDBJ whole genome shotgun (WGS) entry which is preliminary data.</text>
</comment>
<protein>
    <recommendedName>
        <fullName evidence="1">Methyltransferase FkbM domain-containing protein</fullName>
    </recommendedName>
</protein>
<dbReference type="PANTHER" id="PTHR36973">
    <property type="entry name" value="SLL1456 PROTEIN-RELATED"/>
    <property type="match status" value="1"/>
</dbReference>
<keyword evidence="3" id="KW-1185">Reference proteome</keyword>
<evidence type="ECO:0000313" key="3">
    <source>
        <dbReference type="Proteomes" id="UP000786693"/>
    </source>
</evidence>
<dbReference type="PANTHER" id="PTHR36973:SF4">
    <property type="entry name" value="NODULATION PROTEIN"/>
    <property type="match status" value="1"/>
</dbReference>
<dbReference type="InterPro" id="IPR053188">
    <property type="entry name" value="FkbM_Methyltransferase"/>
</dbReference>
<evidence type="ECO:0000259" key="1">
    <source>
        <dbReference type="Pfam" id="PF05050"/>
    </source>
</evidence>
<dbReference type="Proteomes" id="UP000786693">
    <property type="component" value="Unassembled WGS sequence"/>
</dbReference>
<proteinExistence type="predicted"/>
<sequence length="215" mass="23630">MALPDKLTAKYFRKYRFDVATVIDVGVQSGTPFLYEAFPQAHFLLLDPDPTFPARISAMWGDRLRYDARVAAVSSQAGSIMMNVMDDHPNLGSVNTRLDVAEGTRAVEVDCVTLDTVTSDLAGPLGLKIDTEGHELEVLKGATETLTRCAFVIAEVSIKKRFAGGYRFSEVIAFMASQGFEVHSFLSGLTRAPRMSDVLFVPADSPRFDMIARDL</sequence>
<evidence type="ECO:0000313" key="2">
    <source>
        <dbReference type="EMBL" id="GIT94336.1"/>
    </source>
</evidence>
<dbReference type="RefSeq" id="WP_220747812.1">
    <property type="nucleotide sequence ID" value="NZ_BPFH01000001.1"/>
</dbReference>